<dbReference type="PANTHER" id="PTHR42865:SF2">
    <property type="entry name" value="PROTON:GLUTAMATE SYMPORTER DAACS FAMILY"/>
    <property type="match status" value="1"/>
</dbReference>
<name>A0A1M6TI90_9FIRM</name>
<organism evidence="7 8">
    <name type="scientific">Tepidibacter formicigenes DSM 15518</name>
    <dbReference type="NCBI Taxonomy" id="1123349"/>
    <lineage>
        <taxon>Bacteria</taxon>
        <taxon>Bacillati</taxon>
        <taxon>Bacillota</taxon>
        <taxon>Clostridia</taxon>
        <taxon>Peptostreptococcales</taxon>
        <taxon>Peptostreptococcaceae</taxon>
        <taxon>Tepidibacter</taxon>
    </lineage>
</organism>
<dbReference type="PANTHER" id="PTHR42865">
    <property type="entry name" value="PROTON/GLUTAMATE-ASPARTATE SYMPORTER"/>
    <property type="match status" value="1"/>
</dbReference>
<keyword evidence="4 6" id="KW-1133">Transmembrane helix</keyword>
<dbReference type="PRINTS" id="PR00173">
    <property type="entry name" value="EDTRNSPORT"/>
</dbReference>
<dbReference type="RefSeq" id="WP_072890722.1">
    <property type="nucleotide sequence ID" value="NZ_FRAE01000096.1"/>
</dbReference>
<dbReference type="GO" id="GO:0006835">
    <property type="term" value="P:dicarboxylic acid transport"/>
    <property type="evidence" value="ECO:0007669"/>
    <property type="project" value="TreeGrafter"/>
</dbReference>
<comment type="subcellular location">
    <subcellularLocation>
        <location evidence="1">Membrane</location>
        <topology evidence="1">Multi-pass membrane protein</topology>
    </subcellularLocation>
</comment>
<keyword evidence="5 6" id="KW-0472">Membrane</keyword>
<feature type="transmembrane region" description="Helical" evidence="6">
    <location>
        <begin position="87"/>
        <end position="107"/>
    </location>
</feature>
<dbReference type="GO" id="GO:0015293">
    <property type="term" value="F:symporter activity"/>
    <property type="evidence" value="ECO:0007669"/>
    <property type="project" value="InterPro"/>
</dbReference>
<evidence type="ECO:0000256" key="5">
    <source>
        <dbReference type="ARBA" id="ARBA00023136"/>
    </source>
</evidence>
<dbReference type="GO" id="GO:0005886">
    <property type="term" value="C:plasma membrane"/>
    <property type="evidence" value="ECO:0007669"/>
    <property type="project" value="TreeGrafter"/>
</dbReference>
<dbReference type="InterPro" id="IPR036458">
    <property type="entry name" value="Na:dicarbo_symporter_sf"/>
</dbReference>
<proteinExistence type="predicted"/>
<dbReference type="EMBL" id="FRAE01000096">
    <property type="protein sequence ID" value="SHK56603.1"/>
    <property type="molecule type" value="Genomic_DNA"/>
</dbReference>
<dbReference type="SUPFAM" id="SSF118215">
    <property type="entry name" value="Proton glutamate symport protein"/>
    <property type="match status" value="1"/>
</dbReference>
<dbReference type="STRING" id="1123349.SAMN02744037_02607"/>
<keyword evidence="8" id="KW-1185">Reference proteome</keyword>
<accession>A0A1M6TI90</accession>
<evidence type="ECO:0000256" key="4">
    <source>
        <dbReference type="ARBA" id="ARBA00022989"/>
    </source>
</evidence>
<dbReference type="InterPro" id="IPR001991">
    <property type="entry name" value="Na-dicarboxylate_symporter"/>
</dbReference>
<feature type="transmembrane region" description="Helical" evidence="6">
    <location>
        <begin position="7"/>
        <end position="32"/>
    </location>
</feature>
<evidence type="ECO:0000256" key="3">
    <source>
        <dbReference type="ARBA" id="ARBA00022692"/>
    </source>
</evidence>
<reference evidence="8" key="1">
    <citation type="submission" date="2016-11" db="EMBL/GenBank/DDBJ databases">
        <authorList>
            <person name="Varghese N."/>
            <person name="Submissions S."/>
        </authorList>
    </citation>
    <scope>NUCLEOTIDE SEQUENCE [LARGE SCALE GENOMIC DNA]</scope>
    <source>
        <strain evidence="8">DSM 15518</strain>
    </source>
</reference>
<sequence>MTKKKSIFSNLGIMIIISMLLGIAIGTALYISNKGEYFAVTICSNLGDIFMQLLKMVVIPLVTTSIISGAASIGNTKSAGKIGASTFGYYIFTTCCAVILALIMGNLTQPGVGVDNSISSMFSNEYADKGDIPGFWETIKGIIPTNPIKALVDGNMLQILFFSLFLGFGISSLEKDKKEFILKVFDYITEALIWVINKIMLFAPIGVFGLMVYSIATFGFDSLKPVFKLFVIYIFTLGIHTFGFYPLMVKLLSKVSPFIFIKKAMKPFSVAFSSASSMGTLPVTTEVCEEELGVSKEITSFVLPLGATINMDGNSIYYGLVAVFFAQYFGIELTMASYVAIILTATIGSIGQAGVPGPSLLVVAVLMAANIPIVGLPILFGMDRIFDMLRTAVNVTGDASCAVIIENLKQKEEIKSLAK</sequence>
<feature type="transmembrane region" description="Helical" evidence="6">
    <location>
        <begin position="338"/>
        <end position="355"/>
    </location>
</feature>
<evidence type="ECO:0000256" key="6">
    <source>
        <dbReference type="SAM" id="Phobius"/>
    </source>
</evidence>
<feature type="transmembrane region" description="Helical" evidence="6">
    <location>
        <begin position="156"/>
        <end position="173"/>
    </location>
</feature>
<dbReference type="Pfam" id="PF00375">
    <property type="entry name" value="SDF"/>
    <property type="match status" value="1"/>
</dbReference>
<feature type="transmembrane region" description="Helical" evidence="6">
    <location>
        <begin position="361"/>
        <end position="380"/>
    </location>
</feature>
<feature type="transmembrane region" description="Helical" evidence="6">
    <location>
        <begin position="227"/>
        <end position="248"/>
    </location>
</feature>
<feature type="transmembrane region" description="Helical" evidence="6">
    <location>
        <begin position="52"/>
        <end position="75"/>
    </location>
</feature>
<protein>
    <submittedName>
        <fullName evidence="7">Na+/H+-dicarboxylate symporter</fullName>
    </submittedName>
</protein>
<feature type="transmembrane region" description="Helical" evidence="6">
    <location>
        <begin position="202"/>
        <end position="220"/>
    </location>
</feature>
<evidence type="ECO:0000256" key="1">
    <source>
        <dbReference type="ARBA" id="ARBA00004141"/>
    </source>
</evidence>
<evidence type="ECO:0000313" key="8">
    <source>
        <dbReference type="Proteomes" id="UP000242497"/>
    </source>
</evidence>
<dbReference type="Gene3D" id="1.10.3860.10">
    <property type="entry name" value="Sodium:dicarboxylate symporter"/>
    <property type="match status" value="1"/>
</dbReference>
<dbReference type="AlphaFoldDB" id="A0A1M6TI90"/>
<evidence type="ECO:0000313" key="7">
    <source>
        <dbReference type="EMBL" id="SHK56603.1"/>
    </source>
</evidence>
<keyword evidence="2" id="KW-0813">Transport</keyword>
<evidence type="ECO:0000256" key="2">
    <source>
        <dbReference type="ARBA" id="ARBA00022448"/>
    </source>
</evidence>
<dbReference type="Proteomes" id="UP000242497">
    <property type="component" value="Unassembled WGS sequence"/>
</dbReference>
<keyword evidence="3 6" id="KW-0812">Transmembrane</keyword>
<gene>
    <name evidence="7" type="ORF">SAMN02744037_02607</name>
</gene>